<dbReference type="InterPro" id="IPR010594">
    <property type="entry name" value="AcMNPV_Ac75"/>
</dbReference>
<dbReference type="RefSeq" id="YP_001650978.1">
    <property type="nucleotide sequence ID" value="NC_010276.1"/>
</dbReference>
<keyword evidence="2" id="KW-1185">Reference proteome</keyword>
<dbReference type="Proteomes" id="UP000203316">
    <property type="component" value="Segment"/>
</dbReference>
<reference evidence="1 2" key="1">
    <citation type="submission" date="2007-11" db="EMBL/GenBank/DDBJ databases">
        <title>Sequence and organization of Orgyia leucostigma nucleopolyhedrovirus genome.</title>
        <authorList>
            <person name="Eveleigh R.J.M."/>
            <person name="Lapointe R."/>
            <person name="Graham R.I."/>
            <person name="Lauzon H.A.M."/>
            <person name="Pavlik L."/>
            <person name="Arif B.M."/>
            <person name="Lucarotti C.J."/>
        </authorList>
    </citation>
    <scope>NUCLEOTIDE SEQUENCE [LARGE SCALE GENOMIC DNA]</scope>
    <source>
        <strain evidence="1">CFS-77</strain>
    </source>
</reference>
<proteinExistence type="predicted"/>
<name>B0FDT6_9ABAC</name>
<protein>
    <recommendedName>
        <fullName evidence="3">Ac75</fullName>
    </recommendedName>
</protein>
<dbReference type="GeneID" id="5850408"/>
<dbReference type="EMBL" id="EU309041">
    <property type="protein sequence ID" value="ABY65794.1"/>
    <property type="molecule type" value="Genomic_DNA"/>
</dbReference>
<accession>B0FDT6</accession>
<evidence type="ECO:0000313" key="2">
    <source>
        <dbReference type="Proteomes" id="UP000203316"/>
    </source>
</evidence>
<dbReference type="OrthoDB" id="19562at10239"/>
<dbReference type="Pfam" id="PF06648">
    <property type="entry name" value="AcMNPV_Ac75"/>
    <property type="match status" value="1"/>
</dbReference>
<organism evidence="1 2">
    <name type="scientific">Orgyia leucostigma nucleopolyhedrovirus</name>
    <dbReference type="NCBI Taxonomy" id="490711"/>
    <lineage>
        <taxon>Viruses</taxon>
        <taxon>Viruses incertae sedis</taxon>
        <taxon>Naldaviricetes</taxon>
        <taxon>Lefavirales</taxon>
        <taxon>Baculoviridae</taxon>
        <taxon>Alphabaculovirus</taxon>
        <taxon>Alphabaculovirus orleucostigmae</taxon>
    </lineage>
</organism>
<evidence type="ECO:0008006" key="3">
    <source>
        <dbReference type="Google" id="ProtNLM"/>
    </source>
</evidence>
<dbReference type="KEGG" id="vg:5850408"/>
<evidence type="ECO:0000313" key="1">
    <source>
        <dbReference type="EMBL" id="ABY65794.1"/>
    </source>
</evidence>
<sequence>MELFKNFINNVAHSMPHVSKVAYISTQIKKYLSELEEPENKRFSEKFTTVLEKFIQQEISLDQMCTIVEATDDVTLSRSQINYFCNQVYLDGYLIEILQKYVNCARVGDADVHYLSEFLVVEINRAVING</sequence>